<feature type="transmembrane region" description="Helical" evidence="8">
    <location>
        <begin position="301"/>
        <end position="317"/>
    </location>
</feature>
<evidence type="ECO:0000259" key="9">
    <source>
        <dbReference type="Pfam" id="PF02163"/>
    </source>
</evidence>
<evidence type="ECO:0000313" key="11">
    <source>
        <dbReference type="Proteomes" id="UP000002376"/>
    </source>
</evidence>
<evidence type="ECO:0000256" key="6">
    <source>
        <dbReference type="ARBA" id="ARBA00022989"/>
    </source>
</evidence>
<organism evidence="10 11">
    <name type="scientific">Thermosphaera aggregans (strain DSM 11486 / M11TL)</name>
    <dbReference type="NCBI Taxonomy" id="633148"/>
    <lineage>
        <taxon>Archaea</taxon>
        <taxon>Thermoproteota</taxon>
        <taxon>Thermoprotei</taxon>
        <taxon>Desulfurococcales</taxon>
        <taxon>Desulfurococcaceae</taxon>
        <taxon>Thermosphaera</taxon>
    </lineage>
</organism>
<dbReference type="HOGENOM" id="CLU_028221_0_0_2"/>
<feature type="transmembrane region" description="Helical" evidence="8">
    <location>
        <begin position="198"/>
        <end position="220"/>
    </location>
</feature>
<dbReference type="InterPro" id="IPR008915">
    <property type="entry name" value="Peptidase_M50"/>
</dbReference>
<keyword evidence="2" id="KW-0645">Protease</keyword>
<evidence type="ECO:0000256" key="5">
    <source>
        <dbReference type="ARBA" id="ARBA00022946"/>
    </source>
</evidence>
<dbReference type="GO" id="GO:0016020">
    <property type="term" value="C:membrane"/>
    <property type="evidence" value="ECO:0007669"/>
    <property type="project" value="UniProtKB-SubCell"/>
</dbReference>
<dbReference type="PANTHER" id="PTHR31412:SF0">
    <property type="entry name" value="ZINC METALLOPROTEASE EGY1, CHLOROPLASTIC-RELATED"/>
    <property type="match status" value="1"/>
</dbReference>
<dbReference type="GO" id="GO:0006508">
    <property type="term" value="P:proteolysis"/>
    <property type="evidence" value="ECO:0007669"/>
    <property type="project" value="UniProtKB-KW"/>
</dbReference>
<reference key="3">
    <citation type="submission" date="2010-02" db="EMBL/GenBank/DDBJ databases">
        <title>Complete genome sequence of Thermosphaera aggregans type strain (M11TL).</title>
        <authorList>
            <consortium name="US DOE Joint Genome Institute (JGI-PGF)"/>
            <person name="Spring S."/>
            <person name="Lapidus A."/>
            <person name="Munk C."/>
            <person name="Schroeder M."/>
            <person name="Glavina Del Rio T."/>
            <person name="Tice H."/>
            <person name="Copeland A."/>
            <person name="Cheng J.-F."/>
            <person name="Lucas S."/>
            <person name="Chen F."/>
            <person name="Nolan M."/>
            <person name="Bruce D."/>
            <person name="Goodwin L."/>
            <person name="Pitluck S."/>
            <person name="Ivanova N."/>
            <person name="Mavromatis K."/>
            <person name="Ovchinnikova G."/>
            <person name="Pati A."/>
            <person name="Chen A."/>
            <person name="Palaniappan K."/>
            <person name="Land M."/>
            <person name="Hauser L."/>
            <person name="Chang Y.-J."/>
            <person name="Jeffries C.C."/>
            <person name="Brettin T."/>
            <person name="Detter J.C."/>
            <person name="Tapia R."/>
            <person name="Han C."/>
            <person name="Chain P."/>
            <person name="Heimerl T."/>
            <person name="Weik F."/>
            <person name="Goker M."/>
            <person name="Rachel R."/>
            <person name="Bristow J."/>
            <person name="Eisen J.A."/>
            <person name="Markowitz V."/>
            <person name="Hugenholtz P."/>
            <person name="Kyrpides N.C."/>
            <person name="Klenk H.-P."/>
        </authorList>
    </citation>
    <scope>NUCLEOTIDE SEQUENCE</scope>
    <source>
        <strain>DSM 11486</strain>
    </source>
</reference>
<keyword evidence="6 8" id="KW-1133">Transmembrane helix</keyword>
<feature type="transmembrane region" description="Helical" evidence="8">
    <location>
        <begin position="265"/>
        <end position="281"/>
    </location>
</feature>
<feature type="domain" description="Peptidase M50" evidence="9">
    <location>
        <begin position="70"/>
        <end position="259"/>
    </location>
</feature>
<dbReference type="InterPro" id="IPR044838">
    <property type="entry name" value="EGY1-like"/>
</dbReference>
<keyword evidence="3 8" id="KW-0812">Transmembrane</keyword>
<proteinExistence type="predicted"/>
<dbReference type="CDD" id="cd06160">
    <property type="entry name" value="S2P-M50_like_2"/>
    <property type="match status" value="1"/>
</dbReference>
<dbReference type="AlphaFoldDB" id="D5TZZ9"/>
<dbReference type="Proteomes" id="UP000002376">
    <property type="component" value="Chromosome"/>
</dbReference>
<comment type="subcellular location">
    <subcellularLocation>
        <location evidence="1">Membrane</location>
        <topology evidence="1">Multi-pass membrane protein</topology>
    </subcellularLocation>
</comment>
<dbReference type="STRING" id="633148.Tagg_0169"/>
<evidence type="ECO:0000256" key="4">
    <source>
        <dbReference type="ARBA" id="ARBA00022801"/>
    </source>
</evidence>
<accession>D5TZZ9</accession>
<dbReference type="eggNOG" id="arCOG00609">
    <property type="taxonomic scope" value="Archaea"/>
</dbReference>
<evidence type="ECO:0000256" key="7">
    <source>
        <dbReference type="ARBA" id="ARBA00023136"/>
    </source>
</evidence>
<keyword evidence="4" id="KW-0378">Hydrolase</keyword>
<sequence>MVLQIRGERPVLRFLPIPERTIPFKRLLTITTFFTVGLTGYGLASGFAEIASKLGIPTGLNPFATATLYTLLFLLALGVHELGHIFSSKREGVLIEGPIFIPAPPIQLGFIGTFGAVIMMKTLPPSRKDLARLGISGPLSGVLAGLLVGIIGVFSSLAIPYDKAVELAEAGDIGSMPLTTIGLELLLMLRPLNGEVLLIHPLLFITYIIFIVTFLNLLPIGQLDGGHVLRSLMSPRAHEKLGEMIIALLAVVGLSLLLLNYVAGYYYLMLSLVVFILRGFVAKGQHPGNANQYDEDKPWHYLIPYLVLLVMVTPIPIG</sequence>
<protein>
    <submittedName>
        <fullName evidence="10">Peptidase M50</fullName>
    </submittedName>
</protein>
<feature type="transmembrane region" description="Helical" evidence="8">
    <location>
        <begin position="27"/>
        <end position="48"/>
    </location>
</feature>
<evidence type="ECO:0000256" key="2">
    <source>
        <dbReference type="ARBA" id="ARBA00022670"/>
    </source>
</evidence>
<reference evidence="11" key="2">
    <citation type="journal article" date="2010" name="Stand. Genomic Sci.">
        <title>Complete genome sequence of Thermosphaera aggregans type strain (M11TLT).</title>
        <authorList>
            <person name="Spring S."/>
            <person name="Rachel R."/>
            <person name="Lapidus A."/>
            <person name="Davenport K."/>
            <person name="Tice H."/>
            <person name="Copeland A."/>
            <person name="Cheng J.-F."/>
            <person name="Lucas S."/>
            <person name="Chen F."/>
            <person name="Nolan M."/>
            <person name="Bruce D."/>
            <person name="Goodwin L."/>
            <person name="Pitluck S."/>
            <person name="Ivanova N."/>
            <person name="Mavromatis K."/>
            <person name="Ovchinnikova G."/>
            <person name="Pati A."/>
            <person name="Chen A."/>
            <person name="Palaniappan K."/>
            <person name="Land M."/>
            <person name="Hauser L."/>
            <person name="Chang Y.-J."/>
            <person name="Jeffries C.C."/>
            <person name="Brettin T."/>
            <person name="Detter J.C."/>
            <person name="Tapia R."/>
            <person name="Han C."/>
            <person name="Heimerl T."/>
            <person name="Weikl F."/>
            <person name="Brambilla E."/>
            <person name="Goker M."/>
            <person name="Bristow J."/>
            <person name="Eisen J.A."/>
            <person name="Markowitz V."/>
            <person name="Hugenholtz P."/>
            <person name="Kyrpides N.C."/>
            <person name="Klenk H.-P."/>
        </authorList>
    </citation>
    <scope>NUCLEOTIDE SEQUENCE [LARGE SCALE GENOMIC DNA]</scope>
    <source>
        <strain evidence="11">DSM 11486 / M11TL</strain>
    </source>
</reference>
<gene>
    <name evidence="10" type="ordered locus">Tagg_0169</name>
</gene>
<name>D5TZZ9_THEAM</name>
<keyword evidence="7 8" id="KW-0472">Membrane</keyword>
<evidence type="ECO:0000256" key="3">
    <source>
        <dbReference type="ARBA" id="ARBA00022692"/>
    </source>
</evidence>
<dbReference type="KEGG" id="tag:Tagg_0169"/>
<reference evidence="10 11" key="1">
    <citation type="journal article" date="2010" name="Stand. Genomic Sci.">
        <title>Complete genome sequence of Thermosphaera aggregans type strain (M11TL).</title>
        <authorList>
            <person name="Spring S."/>
            <person name="Rachel R."/>
            <person name="Lapidus A."/>
            <person name="Davenport K."/>
            <person name="Tice H."/>
            <person name="Copeland A."/>
            <person name="Cheng J.F."/>
            <person name="Lucas S."/>
            <person name="Chen F."/>
            <person name="Nolan M."/>
            <person name="Bruce D."/>
            <person name="Goodwin L."/>
            <person name="Pitluck S."/>
            <person name="Ivanova N."/>
            <person name="Mavromatis K."/>
            <person name="Ovchinnikova G."/>
            <person name="Pati A."/>
            <person name="Chen A."/>
            <person name="Palaniappan K."/>
            <person name="Land M."/>
            <person name="Hauser L."/>
            <person name="Chang Y.J."/>
            <person name="Jeffries C.C."/>
            <person name="Brettin T."/>
            <person name="Detter J.C."/>
            <person name="Tapia R."/>
            <person name="Han C."/>
            <person name="Heimerl T."/>
            <person name="Weikl F."/>
            <person name="Brambilla E."/>
            <person name="Goker M."/>
            <person name="Bristow J."/>
            <person name="Eisen J.A."/>
            <person name="Markowitz V."/>
            <person name="Hugenholtz P."/>
            <person name="Kyrpides N.C."/>
            <person name="Klenk H.P."/>
        </authorList>
    </citation>
    <scope>NUCLEOTIDE SEQUENCE [LARGE SCALE GENOMIC DNA]</scope>
    <source>
        <strain evidence="11">DSM 11486 / M11TL</strain>
    </source>
</reference>
<keyword evidence="11" id="KW-1185">Reference proteome</keyword>
<evidence type="ECO:0000256" key="8">
    <source>
        <dbReference type="SAM" id="Phobius"/>
    </source>
</evidence>
<keyword evidence="5" id="KW-0809">Transit peptide</keyword>
<feature type="transmembrane region" description="Helical" evidence="8">
    <location>
        <begin position="68"/>
        <end position="87"/>
    </location>
</feature>
<evidence type="ECO:0000256" key="1">
    <source>
        <dbReference type="ARBA" id="ARBA00004141"/>
    </source>
</evidence>
<evidence type="ECO:0000313" key="10">
    <source>
        <dbReference type="EMBL" id="ADG90449.1"/>
    </source>
</evidence>
<feature type="transmembrane region" description="Helical" evidence="8">
    <location>
        <begin position="139"/>
        <end position="161"/>
    </location>
</feature>
<feature type="transmembrane region" description="Helical" evidence="8">
    <location>
        <begin position="99"/>
        <end position="119"/>
    </location>
</feature>
<dbReference type="Pfam" id="PF02163">
    <property type="entry name" value="Peptidase_M50"/>
    <property type="match status" value="1"/>
</dbReference>
<dbReference type="EMBL" id="CP001939">
    <property type="protein sequence ID" value="ADG90449.1"/>
    <property type="molecule type" value="Genomic_DNA"/>
</dbReference>
<dbReference type="GO" id="GO:0008233">
    <property type="term" value="F:peptidase activity"/>
    <property type="evidence" value="ECO:0007669"/>
    <property type="project" value="UniProtKB-KW"/>
</dbReference>
<dbReference type="PANTHER" id="PTHR31412">
    <property type="entry name" value="ZINC METALLOPROTEASE EGY1"/>
    <property type="match status" value="1"/>
</dbReference>